<feature type="domain" description="SLH" evidence="2">
    <location>
        <begin position="443"/>
        <end position="505"/>
    </location>
</feature>
<dbReference type="InterPro" id="IPR051465">
    <property type="entry name" value="Cell_Envelope_Struct_Comp"/>
</dbReference>
<dbReference type="Gene3D" id="2.60.40.1120">
    <property type="entry name" value="Carboxypeptidase-like, regulatory domain"/>
    <property type="match status" value="2"/>
</dbReference>
<reference evidence="3 4" key="1">
    <citation type="submission" date="2016-10" db="EMBL/GenBank/DDBJ databases">
        <authorList>
            <person name="de Groot N.N."/>
        </authorList>
    </citation>
    <scope>NUCLEOTIDE SEQUENCE [LARGE SCALE GENOMIC DNA]</scope>
    <source>
        <strain evidence="3 4">DSM 22274</strain>
    </source>
</reference>
<dbReference type="Proteomes" id="UP000182725">
    <property type="component" value="Unassembled WGS sequence"/>
</dbReference>
<keyword evidence="1" id="KW-0732">Signal</keyword>
<dbReference type="PROSITE" id="PS51272">
    <property type="entry name" value="SLH"/>
    <property type="match status" value="3"/>
</dbReference>
<name>A0A1H5KG93_9MICC</name>
<dbReference type="InterPro" id="IPR001119">
    <property type="entry name" value="SLH_dom"/>
</dbReference>
<dbReference type="GO" id="GO:0030246">
    <property type="term" value="F:carbohydrate binding"/>
    <property type="evidence" value="ECO:0007669"/>
    <property type="project" value="InterPro"/>
</dbReference>
<evidence type="ECO:0000259" key="2">
    <source>
        <dbReference type="PROSITE" id="PS51272"/>
    </source>
</evidence>
<feature type="chain" id="PRO_5010190816" evidence="1">
    <location>
        <begin position="18"/>
        <end position="505"/>
    </location>
</feature>
<dbReference type="EMBL" id="FNTV01000001">
    <property type="protein sequence ID" value="SEE63614.1"/>
    <property type="molecule type" value="Genomic_DNA"/>
</dbReference>
<protein>
    <submittedName>
        <fullName evidence="3">S-layer homology domain-containing protein</fullName>
    </submittedName>
</protein>
<dbReference type="AlphaFoldDB" id="A0A1H5KG93"/>
<evidence type="ECO:0000256" key="1">
    <source>
        <dbReference type="SAM" id="SignalP"/>
    </source>
</evidence>
<accession>A0A1H5KG93</accession>
<dbReference type="PANTHER" id="PTHR43308:SF5">
    <property type="entry name" value="S-LAYER PROTEIN _ PEPTIDOGLYCAN ENDO-BETA-N-ACETYLGLUCOSAMINIDASE"/>
    <property type="match status" value="1"/>
</dbReference>
<sequence length="505" mass="53283">MAAMVLSGVVPASPATAAAGTGSISGTVSAAPGVDVSKAYIVAFPDDGALATHSVAVRPDGKYTLDNLTPANYNVRVNGHISGGYDAWYGGVTQATAKPVAVGAGQAISGINVNVSLGATVSGTVTVPEGVSNANVGVHAWPDDPRLGAGTIMYGFSDSAGRYTLAGLPPGTYTVCFSAGDDGALTSLCGTWNSENGVRISVGPAEVITGIDYSMRRSSTISGTLNLPEGSTTAGLTVSARDETYFYPRGRSRISPDGSFRITGLSPGQYLVKVTAEVSQSDLVDQWYGAATSPASSVTVIVPPEGTTPGIDFTLVQAPLFSDVPAVSQFTEDITWLAARGVTAGYPDGTFRPLEPIHRDAMAAFLYRAAGMPAFTPPAKSPFRDVSTTAPFYKEITWLSSKGITTGYADGTFRPLGSVNRDAMAAFLYRMTDSPSCNRFPHEMRWFKDNPATAQFYDEIVWMACNDVSTGWEDGSYRPDEPVHRDAMAAFLKRWSSRPGYEKLR</sequence>
<dbReference type="Pfam" id="PF00395">
    <property type="entry name" value="SLH"/>
    <property type="match status" value="3"/>
</dbReference>
<dbReference type="PANTHER" id="PTHR43308">
    <property type="entry name" value="OUTER MEMBRANE PROTEIN ALPHA-RELATED"/>
    <property type="match status" value="1"/>
</dbReference>
<evidence type="ECO:0000313" key="3">
    <source>
        <dbReference type="EMBL" id="SEE63614.1"/>
    </source>
</evidence>
<proteinExistence type="predicted"/>
<evidence type="ECO:0000313" key="4">
    <source>
        <dbReference type="Proteomes" id="UP000182725"/>
    </source>
</evidence>
<feature type="domain" description="SLH" evidence="2">
    <location>
        <begin position="317"/>
        <end position="380"/>
    </location>
</feature>
<feature type="signal peptide" evidence="1">
    <location>
        <begin position="1"/>
        <end position="17"/>
    </location>
</feature>
<organism evidence="3 4">
    <name type="scientific">Arthrobacter alpinus</name>
    <dbReference type="NCBI Taxonomy" id="656366"/>
    <lineage>
        <taxon>Bacteria</taxon>
        <taxon>Bacillati</taxon>
        <taxon>Actinomycetota</taxon>
        <taxon>Actinomycetes</taxon>
        <taxon>Micrococcales</taxon>
        <taxon>Micrococcaceae</taxon>
        <taxon>Arthrobacter</taxon>
    </lineage>
</organism>
<feature type="domain" description="SLH" evidence="2">
    <location>
        <begin position="381"/>
        <end position="442"/>
    </location>
</feature>
<gene>
    <name evidence="3" type="ORF">SAMN04489740_1993</name>
</gene>
<dbReference type="SUPFAM" id="SSF49452">
    <property type="entry name" value="Starch-binding domain-like"/>
    <property type="match status" value="3"/>
</dbReference>
<dbReference type="InterPro" id="IPR013784">
    <property type="entry name" value="Carb-bd-like_fold"/>
</dbReference>